<dbReference type="GO" id="GO:0030864">
    <property type="term" value="C:cortical actin cytoskeleton"/>
    <property type="evidence" value="ECO:0007669"/>
    <property type="project" value="TreeGrafter"/>
</dbReference>
<accession>A0AAN8XGD6</accession>
<dbReference type="GO" id="GO:0080025">
    <property type="term" value="F:phosphatidylinositol-3,5-bisphosphate binding"/>
    <property type="evidence" value="ECO:0007669"/>
    <property type="project" value="TreeGrafter"/>
</dbReference>
<dbReference type="PANTHER" id="PTHR10407">
    <property type="entry name" value="HUNTINGTIN INTERACTING PROTEIN 1"/>
    <property type="match status" value="1"/>
</dbReference>
<evidence type="ECO:0000256" key="1">
    <source>
        <dbReference type="SAM" id="Coils"/>
    </source>
</evidence>
<proteinExistence type="predicted"/>
<gene>
    <name evidence="4" type="primary">HIP1R_1</name>
    <name evidence="4" type="ORF">SK128_000995</name>
</gene>
<dbReference type="InterPro" id="IPR030224">
    <property type="entry name" value="Sla2_fam"/>
</dbReference>
<dbReference type="GO" id="GO:0051015">
    <property type="term" value="F:actin filament binding"/>
    <property type="evidence" value="ECO:0007669"/>
    <property type="project" value="TreeGrafter"/>
</dbReference>
<dbReference type="GO" id="GO:0043325">
    <property type="term" value="F:phosphatidylinositol-3,4-bisphosphate binding"/>
    <property type="evidence" value="ECO:0007669"/>
    <property type="project" value="TreeGrafter"/>
</dbReference>
<reference evidence="4 5" key="1">
    <citation type="submission" date="2023-11" db="EMBL/GenBank/DDBJ databases">
        <title>Halocaridina rubra genome assembly.</title>
        <authorList>
            <person name="Smith C."/>
        </authorList>
    </citation>
    <scope>NUCLEOTIDE SEQUENCE [LARGE SCALE GENOMIC DNA]</scope>
    <source>
        <strain evidence="4">EP-1</strain>
        <tissue evidence="4">Whole</tissue>
    </source>
</reference>
<feature type="region of interest" description="Disordered" evidence="2">
    <location>
        <begin position="248"/>
        <end position="273"/>
    </location>
</feature>
<dbReference type="Gene3D" id="1.20.1410.10">
    <property type="entry name" value="I/LWEQ domain"/>
    <property type="match status" value="1"/>
</dbReference>
<keyword evidence="1" id="KW-0175">Coiled coil</keyword>
<dbReference type="GO" id="GO:0007015">
    <property type="term" value="P:actin filament organization"/>
    <property type="evidence" value="ECO:0007669"/>
    <property type="project" value="TreeGrafter"/>
</dbReference>
<dbReference type="GO" id="GO:0035615">
    <property type="term" value="F:clathrin adaptor activity"/>
    <property type="evidence" value="ECO:0007669"/>
    <property type="project" value="TreeGrafter"/>
</dbReference>
<dbReference type="Proteomes" id="UP001381693">
    <property type="component" value="Unassembled WGS sequence"/>
</dbReference>
<evidence type="ECO:0000313" key="4">
    <source>
        <dbReference type="EMBL" id="KAK7083910.1"/>
    </source>
</evidence>
<organism evidence="4 5">
    <name type="scientific">Halocaridina rubra</name>
    <name type="common">Hawaiian red shrimp</name>
    <dbReference type="NCBI Taxonomy" id="373956"/>
    <lineage>
        <taxon>Eukaryota</taxon>
        <taxon>Metazoa</taxon>
        <taxon>Ecdysozoa</taxon>
        <taxon>Arthropoda</taxon>
        <taxon>Crustacea</taxon>
        <taxon>Multicrustacea</taxon>
        <taxon>Malacostraca</taxon>
        <taxon>Eumalacostraca</taxon>
        <taxon>Eucarida</taxon>
        <taxon>Decapoda</taxon>
        <taxon>Pleocyemata</taxon>
        <taxon>Caridea</taxon>
        <taxon>Atyoidea</taxon>
        <taxon>Atyidae</taxon>
        <taxon>Halocaridina</taxon>
    </lineage>
</organism>
<comment type="caution">
    <text evidence="4">The sequence shown here is derived from an EMBL/GenBank/DDBJ whole genome shotgun (WGS) entry which is preliminary data.</text>
</comment>
<feature type="compositionally biased region" description="Low complexity" evidence="2">
    <location>
        <begin position="260"/>
        <end position="273"/>
    </location>
</feature>
<dbReference type="EMBL" id="JAXCGZ010002429">
    <property type="protein sequence ID" value="KAK7083910.1"/>
    <property type="molecule type" value="Genomic_DNA"/>
</dbReference>
<sequence length="546" mass="61314">MVAHWKRALPTDMLSGHRARFYKQFKQLQEFYDHARNFQYFKGLIQVPALPQDPPNFLIEAELRSHVAPVVVVEEQQDLPDASDMVLIDTSEPEPPPIPPHPDIVDSHNGSLEEVVAERESLIDALHNELEALRAEVQRVRSHATHHEEQLRLRINDLESTIAELDSELLAERQSKESVLAQVEAAAASAEAVTRLASEETKRRSAEEKFVKMKDVYQKLRDEHINLIRGKAELDKLLASEREAHAAAQRSREELAANFSRTQSQRQEESQMQQNSVQMAQKEAEALGQQVAAVTREREQIMGQVRDLQTTVSQLHSQLEVQSQQSSAQMMSVKGEWEVGVHKCVAGSADGALKVLANALGHFDSEVHADVKCTAEYTLIYQSLIVDALMSLSSSYSSYLENYQMAPYLITSITTTAHFVAAFLLHAKATSHVSPDIEQAENLVAALEAFSNESKDVLEKIRMKQSVNNMPTVREQFDRCCALVTLCEDRSPVEEDVASIVQREMESMDAAIRDAVLKFTALLENARAKDTGMQLEVRITYFLSCI</sequence>
<evidence type="ECO:0000313" key="5">
    <source>
        <dbReference type="Proteomes" id="UP001381693"/>
    </source>
</evidence>
<dbReference type="InterPro" id="IPR011417">
    <property type="entry name" value="ANTH_dom"/>
</dbReference>
<feature type="coiled-coil region" evidence="1">
    <location>
        <begin position="116"/>
        <end position="175"/>
    </location>
</feature>
<dbReference type="GO" id="GO:0030136">
    <property type="term" value="C:clathrin-coated vesicle"/>
    <property type="evidence" value="ECO:0007669"/>
    <property type="project" value="TreeGrafter"/>
</dbReference>
<feature type="domain" description="AP180 N-terminal homology (ANTH)" evidence="3">
    <location>
        <begin position="12"/>
        <end position="63"/>
    </location>
</feature>
<dbReference type="GO" id="GO:0048268">
    <property type="term" value="P:clathrin coat assembly"/>
    <property type="evidence" value="ECO:0007669"/>
    <property type="project" value="TreeGrafter"/>
</dbReference>
<dbReference type="PANTHER" id="PTHR10407:SF15">
    <property type="entry name" value="HUNTINGTIN INTERACTING PROTEIN 1"/>
    <property type="match status" value="1"/>
</dbReference>
<dbReference type="AlphaFoldDB" id="A0AAN8XGD6"/>
<keyword evidence="5" id="KW-1185">Reference proteome</keyword>
<dbReference type="Pfam" id="PF07651">
    <property type="entry name" value="ANTH"/>
    <property type="match status" value="1"/>
</dbReference>
<dbReference type="Gene3D" id="1.20.5.1700">
    <property type="match status" value="1"/>
</dbReference>
<evidence type="ECO:0000259" key="3">
    <source>
        <dbReference type="Pfam" id="PF07651"/>
    </source>
</evidence>
<dbReference type="GO" id="GO:0032051">
    <property type="term" value="F:clathrin light chain binding"/>
    <property type="evidence" value="ECO:0007669"/>
    <property type="project" value="TreeGrafter"/>
</dbReference>
<protein>
    <submittedName>
        <fullName evidence="4">Huntingtin-interacting protein 1-related protein</fullName>
    </submittedName>
</protein>
<name>A0AAN8XGD6_HALRR</name>
<evidence type="ECO:0000256" key="2">
    <source>
        <dbReference type="SAM" id="MobiDB-lite"/>
    </source>
</evidence>
<dbReference type="GO" id="GO:0006897">
    <property type="term" value="P:endocytosis"/>
    <property type="evidence" value="ECO:0007669"/>
    <property type="project" value="InterPro"/>
</dbReference>